<dbReference type="SUPFAM" id="SSF53850">
    <property type="entry name" value="Periplasmic binding protein-like II"/>
    <property type="match status" value="2"/>
</dbReference>
<evidence type="ECO:0000313" key="7">
    <source>
        <dbReference type="EMBL" id="SHH61026.1"/>
    </source>
</evidence>
<evidence type="ECO:0000259" key="6">
    <source>
        <dbReference type="Pfam" id="PF00496"/>
    </source>
</evidence>
<gene>
    <name evidence="7" type="ORF">SAMN02745207_01726</name>
</gene>
<dbReference type="Proteomes" id="UP000184447">
    <property type="component" value="Unassembled WGS sequence"/>
</dbReference>
<feature type="signal peptide" evidence="5">
    <location>
        <begin position="1"/>
        <end position="19"/>
    </location>
</feature>
<sequence length="544" mass="59921">MKKFLSILLASVMSVALLAGCSGKTNNETVEETKAPATAEEVMKDPNVRKALAYAIDRTALVETVTKGGQIPATGFVPVGLLDAEGNDFRKTAGDLGVPVDSSKVEEAKQLLADAGYPEGKNFPSLTISYNTSEGHKAIAEAIQQMWKANLGIDVKLTNAEWAVFQEDRNNGNFELARGGWLGDYADPLTMLDIMLSTSPQNNGQWVNEEYDKLINETRSTSGQERFQKFYDAEKVMMEDMPVIPLYYYTDILMVKDNVEGWMKTTMGQFYFGQTSTEDGELAWNLGSDPKTLDPQLNSASDGGDVLTNLYEGLMRDVKGKIVPAMAESYEVSEDGLVYTFKLRDAKWSDGKAVTAGDFVFGWKRAMDPATASEYSFIMESASIKGAAEFIAGTGTADEVGVKALDDKTLEVTLTTPTEYFLGLTGFYTFMPVREDVVDAEGIWAKDPAKAISNGPFKLAEYKSGDKIVLVKNENYWNADSVKLNTINASMIVEESTMLTAYQNNELDIIDTMPSAEIAKLQAEDPTFKVLPQIGTYYYMFNLR</sequence>
<evidence type="ECO:0000256" key="2">
    <source>
        <dbReference type="ARBA" id="ARBA00005695"/>
    </source>
</evidence>
<dbReference type="PROSITE" id="PS51257">
    <property type="entry name" value="PROKAR_LIPOPROTEIN"/>
    <property type="match status" value="1"/>
</dbReference>
<proteinExistence type="inferred from homology"/>
<organism evidence="7 8">
    <name type="scientific">Clostridium grantii DSM 8605</name>
    <dbReference type="NCBI Taxonomy" id="1121316"/>
    <lineage>
        <taxon>Bacteria</taxon>
        <taxon>Bacillati</taxon>
        <taxon>Bacillota</taxon>
        <taxon>Clostridia</taxon>
        <taxon>Eubacteriales</taxon>
        <taxon>Clostridiaceae</taxon>
        <taxon>Clostridium</taxon>
    </lineage>
</organism>
<dbReference type="STRING" id="1121316.SAMN02745207_01726"/>
<dbReference type="PANTHER" id="PTHR30290">
    <property type="entry name" value="PERIPLASMIC BINDING COMPONENT OF ABC TRANSPORTER"/>
    <property type="match status" value="1"/>
</dbReference>
<dbReference type="RefSeq" id="WP_073338028.1">
    <property type="nucleotide sequence ID" value="NZ_FQXM01000007.1"/>
</dbReference>
<accession>A0A1M5UDX9</accession>
<feature type="domain" description="Solute-binding protein family 5" evidence="6">
    <location>
        <begin position="321"/>
        <end position="543"/>
    </location>
</feature>
<feature type="chain" id="PRO_5039383365" evidence="5">
    <location>
        <begin position="20"/>
        <end position="544"/>
    </location>
</feature>
<dbReference type="PANTHER" id="PTHR30290:SF10">
    <property type="entry name" value="PERIPLASMIC OLIGOPEPTIDE-BINDING PROTEIN-RELATED"/>
    <property type="match status" value="1"/>
</dbReference>
<evidence type="ECO:0000256" key="1">
    <source>
        <dbReference type="ARBA" id="ARBA00004196"/>
    </source>
</evidence>
<dbReference type="FunFam" id="3.90.76.10:FF:000001">
    <property type="entry name" value="Oligopeptide ABC transporter substrate-binding protein"/>
    <property type="match status" value="1"/>
</dbReference>
<dbReference type="InterPro" id="IPR000914">
    <property type="entry name" value="SBP_5_dom"/>
</dbReference>
<dbReference type="GO" id="GO:1904680">
    <property type="term" value="F:peptide transmembrane transporter activity"/>
    <property type="evidence" value="ECO:0007669"/>
    <property type="project" value="TreeGrafter"/>
</dbReference>
<dbReference type="GO" id="GO:0030288">
    <property type="term" value="C:outer membrane-bounded periplasmic space"/>
    <property type="evidence" value="ECO:0007669"/>
    <property type="project" value="UniProtKB-ARBA"/>
</dbReference>
<comment type="similarity">
    <text evidence="2">Belongs to the bacterial solute-binding protein 5 family.</text>
</comment>
<dbReference type="GO" id="GO:0015833">
    <property type="term" value="P:peptide transport"/>
    <property type="evidence" value="ECO:0007669"/>
    <property type="project" value="TreeGrafter"/>
</dbReference>
<evidence type="ECO:0000313" key="8">
    <source>
        <dbReference type="Proteomes" id="UP000184447"/>
    </source>
</evidence>
<name>A0A1M5UDX9_9CLOT</name>
<evidence type="ECO:0000256" key="5">
    <source>
        <dbReference type="SAM" id="SignalP"/>
    </source>
</evidence>
<keyword evidence="3" id="KW-0813">Transport</keyword>
<dbReference type="AlphaFoldDB" id="A0A1M5UDX9"/>
<dbReference type="FunFam" id="3.10.105.10:FF:000001">
    <property type="entry name" value="Oligopeptide ABC transporter, oligopeptide-binding protein"/>
    <property type="match status" value="1"/>
</dbReference>
<feature type="domain" description="Solute-binding protein family 5" evidence="6">
    <location>
        <begin position="38"/>
        <end position="202"/>
    </location>
</feature>
<dbReference type="Gene3D" id="3.90.76.10">
    <property type="entry name" value="Dipeptide-binding Protein, Domain 1"/>
    <property type="match status" value="1"/>
</dbReference>
<keyword evidence="8" id="KW-1185">Reference proteome</keyword>
<dbReference type="EMBL" id="FQXM01000007">
    <property type="protein sequence ID" value="SHH61026.1"/>
    <property type="molecule type" value="Genomic_DNA"/>
</dbReference>
<dbReference type="Gene3D" id="3.10.105.10">
    <property type="entry name" value="Dipeptide-binding Protein, Domain 3"/>
    <property type="match status" value="1"/>
</dbReference>
<evidence type="ECO:0000256" key="4">
    <source>
        <dbReference type="ARBA" id="ARBA00022729"/>
    </source>
</evidence>
<evidence type="ECO:0000256" key="3">
    <source>
        <dbReference type="ARBA" id="ARBA00022448"/>
    </source>
</evidence>
<keyword evidence="4 5" id="KW-0732">Signal</keyword>
<dbReference type="Pfam" id="PF00496">
    <property type="entry name" value="SBP_bac_5"/>
    <property type="match status" value="2"/>
</dbReference>
<reference evidence="7 8" key="1">
    <citation type="submission" date="2016-11" db="EMBL/GenBank/DDBJ databases">
        <authorList>
            <person name="Jaros S."/>
            <person name="Januszkiewicz K."/>
            <person name="Wedrychowicz H."/>
        </authorList>
    </citation>
    <scope>NUCLEOTIDE SEQUENCE [LARGE SCALE GENOMIC DNA]</scope>
    <source>
        <strain evidence="7 8">DSM 8605</strain>
    </source>
</reference>
<dbReference type="CDD" id="cd08504">
    <property type="entry name" value="PBP2_OppA"/>
    <property type="match status" value="2"/>
</dbReference>
<protein>
    <submittedName>
        <fullName evidence="7">Extracellular solute-binding protein, family 5 Middle</fullName>
    </submittedName>
</protein>
<dbReference type="OrthoDB" id="9801912at2"/>
<dbReference type="InterPro" id="IPR039424">
    <property type="entry name" value="SBP_5"/>
</dbReference>
<dbReference type="Gene3D" id="3.40.190.10">
    <property type="entry name" value="Periplasmic binding protein-like II"/>
    <property type="match status" value="1"/>
</dbReference>
<comment type="subcellular location">
    <subcellularLocation>
        <location evidence="1">Cell envelope</location>
    </subcellularLocation>
</comment>